<evidence type="ECO:0000256" key="6">
    <source>
        <dbReference type="ARBA" id="ARBA00022801"/>
    </source>
</evidence>
<dbReference type="FunFam" id="1.10.150.20:FF:000038">
    <property type="entry name" value="DNA repair endonuclease UVH1"/>
    <property type="match status" value="1"/>
</dbReference>
<comment type="caution">
    <text evidence="12">The sequence shown here is derived from an EMBL/GenBank/DDBJ whole genome shotgun (WGS) entry which is preliminary data.</text>
</comment>
<feature type="compositionally biased region" description="Basic and acidic residues" evidence="10">
    <location>
        <begin position="402"/>
        <end position="413"/>
    </location>
</feature>
<dbReference type="SUPFAM" id="SSF47781">
    <property type="entry name" value="RuvA domain 2-like"/>
    <property type="match status" value="1"/>
</dbReference>
<evidence type="ECO:0000256" key="8">
    <source>
        <dbReference type="ARBA" id="ARBA00023204"/>
    </source>
</evidence>
<dbReference type="Pfam" id="PF02732">
    <property type="entry name" value="ERCC4"/>
    <property type="match status" value="1"/>
</dbReference>
<dbReference type="InterPro" id="IPR011335">
    <property type="entry name" value="Restrct_endonuc-II-like"/>
</dbReference>
<dbReference type="InterPro" id="IPR047520">
    <property type="entry name" value="XPF_nuclease"/>
</dbReference>
<proteinExistence type="inferred from homology"/>
<dbReference type="Proteomes" id="UP000288805">
    <property type="component" value="Unassembled WGS sequence"/>
</dbReference>
<evidence type="ECO:0000256" key="5">
    <source>
        <dbReference type="ARBA" id="ARBA00022763"/>
    </source>
</evidence>
<keyword evidence="8" id="KW-0234">DNA repair</keyword>
<dbReference type="AlphaFoldDB" id="A0A438ESX4"/>
<comment type="subcellular location">
    <subcellularLocation>
        <location evidence="1">Nucleus</location>
    </subcellularLocation>
</comment>
<evidence type="ECO:0000256" key="10">
    <source>
        <dbReference type="SAM" id="MobiDB-lite"/>
    </source>
</evidence>
<feature type="region of interest" description="Disordered" evidence="10">
    <location>
        <begin position="470"/>
        <end position="499"/>
    </location>
</feature>
<keyword evidence="9" id="KW-0539">Nucleus</keyword>
<comment type="similarity">
    <text evidence="2">Belongs to the XPF family.</text>
</comment>
<dbReference type="GO" id="GO:0005634">
    <property type="term" value="C:nucleus"/>
    <property type="evidence" value="ECO:0007669"/>
    <property type="project" value="UniProtKB-SubCell"/>
</dbReference>
<evidence type="ECO:0000259" key="11">
    <source>
        <dbReference type="SMART" id="SM00891"/>
    </source>
</evidence>
<dbReference type="EMBL" id="QGNW01001191">
    <property type="protein sequence ID" value="RVW50833.1"/>
    <property type="molecule type" value="Genomic_DNA"/>
</dbReference>
<reference evidence="12 13" key="1">
    <citation type="journal article" date="2018" name="PLoS Genet.">
        <title>Population sequencing reveals clonal diversity and ancestral inbreeding in the grapevine cultivar Chardonnay.</title>
        <authorList>
            <person name="Roach M.J."/>
            <person name="Johnson D.L."/>
            <person name="Bohlmann J."/>
            <person name="van Vuuren H.J."/>
            <person name="Jones S.J."/>
            <person name="Pretorius I.S."/>
            <person name="Schmidt S.A."/>
            <person name="Borneman A.R."/>
        </authorList>
    </citation>
    <scope>NUCLEOTIDE SEQUENCE [LARGE SCALE GENOMIC DNA]</scope>
    <source>
        <strain evidence="13">cv. Chardonnay</strain>
        <tissue evidence="12">Leaf</tissue>
    </source>
</reference>
<dbReference type="CDD" id="cd20078">
    <property type="entry name" value="XPF_nuclease_XPF_euk"/>
    <property type="match status" value="1"/>
</dbReference>
<evidence type="ECO:0000256" key="3">
    <source>
        <dbReference type="ARBA" id="ARBA00022722"/>
    </source>
</evidence>
<feature type="compositionally biased region" description="Polar residues" evidence="10">
    <location>
        <begin position="488"/>
        <end position="499"/>
    </location>
</feature>
<gene>
    <name evidence="12" type="primary">UVH1_1</name>
    <name evidence="12" type="ORF">CK203_101832</name>
</gene>
<dbReference type="SMART" id="SM00891">
    <property type="entry name" value="ERCC4"/>
    <property type="match status" value="1"/>
</dbReference>
<dbReference type="GO" id="GO:0016787">
    <property type="term" value="F:hydrolase activity"/>
    <property type="evidence" value="ECO:0007669"/>
    <property type="project" value="UniProtKB-KW"/>
</dbReference>
<dbReference type="GO" id="GO:0006281">
    <property type="term" value="P:DNA repair"/>
    <property type="evidence" value="ECO:0007669"/>
    <property type="project" value="UniProtKB-KW"/>
</dbReference>
<dbReference type="Gene3D" id="1.10.150.20">
    <property type="entry name" value="5' to 3' exonuclease, C-terminal subdomain"/>
    <property type="match status" value="1"/>
</dbReference>
<keyword evidence="6" id="KW-0378">Hydrolase</keyword>
<dbReference type="PANTHER" id="PTHR10150">
    <property type="entry name" value="DNA REPAIR ENDONUCLEASE XPF"/>
    <property type="match status" value="1"/>
</dbReference>
<dbReference type="GO" id="GO:0003677">
    <property type="term" value="F:DNA binding"/>
    <property type="evidence" value="ECO:0007669"/>
    <property type="project" value="UniProtKB-KW"/>
</dbReference>
<evidence type="ECO:0000256" key="9">
    <source>
        <dbReference type="ARBA" id="ARBA00023242"/>
    </source>
</evidence>
<dbReference type="SUPFAM" id="SSF52980">
    <property type="entry name" value="Restriction endonuclease-like"/>
    <property type="match status" value="1"/>
</dbReference>
<feature type="region of interest" description="Disordered" evidence="10">
    <location>
        <begin position="402"/>
        <end position="421"/>
    </location>
</feature>
<organism evidence="12 13">
    <name type="scientific">Vitis vinifera</name>
    <name type="common">Grape</name>
    <dbReference type="NCBI Taxonomy" id="29760"/>
    <lineage>
        <taxon>Eukaryota</taxon>
        <taxon>Viridiplantae</taxon>
        <taxon>Streptophyta</taxon>
        <taxon>Embryophyta</taxon>
        <taxon>Tracheophyta</taxon>
        <taxon>Spermatophyta</taxon>
        <taxon>Magnoliopsida</taxon>
        <taxon>eudicotyledons</taxon>
        <taxon>Gunneridae</taxon>
        <taxon>Pentapetalae</taxon>
        <taxon>rosids</taxon>
        <taxon>Vitales</taxon>
        <taxon>Vitaceae</taxon>
        <taxon>Viteae</taxon>
        <taxon>Vitis</taxon>
    </lineage>
</organism>
<protein>
    <submittedName>
        <fullName evidence="12">DNA repair endonuclease UVH1</fullName>
    </submittedName>
</protein>
<dbReference type="Gene3D" id="3.40.50.10130">
    <property type="match status" value="1"/>
</dbReference>
<keyword evidence="7" id="KW-0238">DNA-binding</keyword>
<dbReference type="PANTHER" id="PTHR10150:SF0">
    <property type="entry name" value="DNA REPAIR ENDONUCLEASE XPF"/>
    <property type="match status" value="1"/>
</dbReference>
<dbReference type="InterPro" id="IPR006166">
    <property type="entry name" value="ERCC4_domain"/>
</dbReference>
<keyword evidence="3" id="KW-0540">Nuclease</keyword>
<evidence type="ECO:0000313" key="13">
    <source>
        <dbReference type="Proteomes" id="UP000288805"/>
    </source>
</evidence>
<feature type="region of interest" description="Disordered" evidence="10">
    <location>
        <begin position="531"/>
        <end position="582"/>
    </location>
</feature>
<accession>A0A438ESX4</accession>
<keyword evidence="5" id="KW-0227">DNA damage</keyword>
<name>A0A438ESX4_VITVI</name>
<evidence type="ECO:0000256" key="4">
    <source>
        <dbReference type="ARBA" id="ARBA00022759"/>
    </source>
</evidence>
<evidence type="ECO:0000313" key="12">
    <source>
        <dbReference type="EMBL" id="RVW50833.1"/>
    </source>
</evidence>
<evidence type="ECO:0000256" key="1">
    <source>
        <dbReference type="ARBA" id="ARBA00004123"/>
    </source>
</evidence>
<evidence type="ECO:0000256" key="7">
    <source>
        <dbReference type="ARBA" id="ARBA00023125"/>
    </source>
</evidence>
<sequence>MVQFHEHIITELLEDSNGGLVVLSSGLCLPKLISSLLLLHHPSQGSLLLLSSSPSQKQLILYHLDANPNPNPNLPSEITADLPAHHRHSLYTSGSVFFITSRILIVDLLTSRVPTSGIAGLIILNAHSLSETCTEAFIVRIIRSLNPAAYVRAFSDKPHAMVSGFAKAERIMKCLFLRRLHLWPRFQVHVSQELERCPPVVVDIRVPMTAHMQGIQKAIVEVMDACLKEMRKTNKVDVDDLTVENGLFKSFDEIVRRQLDPIWHTLGKKTKQLVSDLKTLRKLLDYLVRYDAVSYLKYLDSLRASENIRSVWIFAESSYKIFEYAKKRVYHFVRLDGGKLGGQNKSVTNKKRKLNNLNNNKNEANGDLVPASTNGGVVLEEVLEESPKWKVLREVLEEIEEEREKQASSREDASAEGDEDDSGIVLVACKDERSCMQLEDFIKSGPQKVMREEWEKYLLSKVELQGLQTRKKNKAKEPKGFGILNGEVPSTSGQNTEPTSISKLEHDALMAAASWGRGKGKGKGRNIKITGKAQVSGHKVNNSNSEQGRNDKSEVFGSENDSQGKEIDPVGSGDFNENKDKGASVDKGVLQKHCQETDAPSFSNAKQLPSVHFYALESEKSNILDVLKPSIVIVYHPDMTFVREIEIYKTENPSKKLKVYFLFYEDSTEVQKFEASIHRENGAFESLIRQKSLMMIPVDQDVRGLGLNSSIEPQAITSQNSITRKAGGRKEVEKEIQVIVDMREFMSSLPNVLHQKGMRIIPVTLEVGDYILSPLICVERKSIQDLFGSFASGRLYHQIETMSASEIGDDVTPNSIISKLSLLVLHFPRLRIVWSRSLHATAEIFASLKANQDEPDEAKAIRVGVPPKRVSWKMILVYEFLWLITLFIYRAENYNTSAVELLRRLPGVTDSNYRAIMDGCKSLAELALLPVEKLAELMGGHKAARTLREFLDAKYPTLL</sequence>
<evidence type="ECO:0000256" key="2">
    <source>
        <dbReference type="ARBA" id="ARBA00010015"/>
    </source>
</evidence>
<keyword evidence="4 12" id="KW-0255">Endonuclease</keyword>
<dbReference type="InterPro" id="IPR010994">
    <property type="entry name" value="RuvA_2-like"/>
</dbReference>
<dbReference type="GO" id="GO:0004519">
    <property type="term" value="F:endonuclease activity"/>
    <property type="evidence" value="ECO:0007669"/>
    <property type="project" value="UniProtKB-KW"/>
</dbReference>
<feature type="domain" description="ERCC4" evidence="11">
    <location>
        <begin position="737"/>
        <end position="828"/>
    </location>
</feature>